<keyword evidence="2" id="KW-1133">Transmembrane helix</keyword>
<dbReference type="PANTHER" id="PTHR33780:SF10">
    <property type="entry name" value="TRANSMEMBRANE PROTEIN"/>
    <property type="match status" value="1"/>
</dbReference>
<evidence type="ECO:0000256" key="1">
    <source>
        <dbReference type="SAM" id="MobiDB-lite"/>
    </source>
</evidence>
<evidence type="ECO:0000313" key="5">
    <source>
        <dbReference type="Proteomes" id="UP001152523"/>
    </source>
</evidence>
<keyword evidence="5" id="KW-1185">Reference proteome</keyword>
<evidence type="ECO:0000256" key="2">
    <source>
        <dbReference type="SAM" id="Phobius"/>
    </source>
</evidence>
<gene>
    <name evidence="4" type="ORF">CEPIT_LOCUS30878</name>
    <name evidence="3" type="ORF">CEPIT_LOCUS7806</name>
</gene>
<dbReference type="Proteomes" id="UP001152523">
    <property type="component" value="Unassembled WGS sequence"/>
</dbReference>
<name>A0AAV0F5H8_9ASTE</name>
<keyword evidence="2" id="KW-0812">Transmembrane</keyword>
<dbReference type="AlphaFoldDB" id="A0AAV0F5H8"/>
<dbReference type="EMBL" id="CAMAPF010000963">
    <property type="protein sequence ID" value="CAH9130755.1"/>
    <property type="molecule type" value="Genomic_DNA"/>
</dbReference>
<reference evidence="4" key="1">
    <citation type="submission" date="2022-07" db="EMBL/GenBank/DDBJ databases">
        <authorList>
            <person name="Macas J."/>
            <person name="Novak P."/>
            <person name="Neumann P."/>
        </authorList>
    </citation>
    <scope>NUCLEOTIDE SEQUENCE</scope>
</reference>
<comment type="caution">
    <text evidence="4">The sequence shown here is derived from an EMBL/GenBank/DDBJ whole genome shotgun (WGS) entry which is preliminary data.</text>
</comment>
<dbReference type="PANTHER" id="PTHR33780">
    <property type="entry name" value="EXPRESSED PROTEIN"/>
    <property type="match status" value="1"/>
</dbReference>
<feature type="region of interest" description="Disordered" evidence="1">
    <location>
        <begin position="26"/>
        <end position="48"/>
    </location>
</feature>
<dbReference type="EMBL" id="CAMAPF010000036">
    <property type="protein sequence ID" value="CAH9081677.1"/>
    <property type="molecule type" value="Genomic_DNA"/>
</dbReference>
<feature type="transmembrane region" description="Helical" evidence="2">
    <location>
        <begin position="53"/>
        <end position="73"/>
    </location>
</feature>
<proteinExistence type="predicted"/>
<sequence>MREISIEERSLRFLLLLCSFSSQFIPGSSDDPSGPRNEKKADAHASSNKSAGYRALMICAGLIVVAGLSFFLFKFWQKKRREEQYARLLKLFEEDDELEMELGLRD</sequence>
<evidence type="ECO:0000313" key="3">
    <source>
        <dbReference type="EMBL" id="CAH9081677.1"/>
    </source>
</evidence>
<protein>
    <submittedName>
        <fullName evidence="4">Uncharacterized protein</fullName>
    </submittedName>
</protein>
<accession>A0AAV0F5H8</accession>
<organism evidence="4 5">
    <name type="scientific">Cuscuta epithymum</name>
    <dbReference type="NCBI Taxonomy" id="186058"/>
    <lineage>
        <taxon>Eukaryota</taxon>
        <taxon>Viridiplantae</taxon>
        <taxon>Streptophyta</taxon>
        <taxon>Embryophyta</taxon>
        <taxon>Tracheophyta</taxon>
        <taxon>Spermatophyta</taxon>
        <taxon>Magnoliopsida</taxon>
        <taxon>eudicotyledons</taxon>
        <taxon>Gunneridae</taxon>
        <taxon>Pentapetalae</taxon>
        <taxon>asterids</taxon>
        <taxon>lamiids</taxon>
        <taxon>Solanales</taxon>
        <taxon>Convolvulaceae</taxon>
        <taxon>Cuscuteae</taxon>
        <taxon>Cuscuta</taxon>
        <taxon>Cuscuta subgen. Cuscuta</taxon>
    </lineage>
</organism>
<evidence type="ECO:0000313" key="4">
    <source>
        <dbReference type="EMBL" id="CAH9130755.1"/>
    </source>
</evidence>
<keyword evidence="2" id="KW-0472">Membrane</keyword>